<dbReference type="Proteomes" id="UP001596282">
    <property type="component" value="Unassembled WGS sequence"/>
</dbReference>
<gene>
    <name evidence="2" type="ORF">ACFP5Y_15065</name>
</gene>
<name>A0ABW1S453_9LACO</name>
<accession>A0ABW1S453</accession>
<comment type="caution">
    <text evidence="2">The sequence shown here is derived from an EMBL/GenBank/DDBJ whole genome shotgun (WGS) entry which is preliminary data.</text>
</comment>
<dbReference type="EMBL" id="JBHSSC010000045">
    <property type="protein sequence ID" value="MFC6182558.1"/>
    <property type="molecule type" value="Genomic_DNA"/>
</dbReference>
<evidence type="ECO:0000313" key="2">
    <source>
        <dbReference type="EMBL" id="MFC6182558.1"/>
    </source>
</evidence>
<proteinExistence type="predicted"/>
<keyword evidence="3" id="KW-1185">Reference proteome</keyword>
<feature type="transmembrane region" description="Helical" evidence="1">
    <location>
        <begin position="45"/>
        <end position="67"/>
    </location>
</feature>
<reference evidence="3" key="1">
    <citation type="journal article" date="2019" name="Int. J. Syst. Evol. Microbiol.">
        <title>The Global Catalogue of Microorganisms (GCM) 10K type strain sequencing project: providing services to taxonomists for standard genome sequencing and annotation.</title>
        <authorList>
            <consortium name="The Broad Institute Genomics Platform"/>
            <consortium name="The Broad Institute Genome Sequencing Center for Infectious Disease"/>
            <person name="Wu L."/>
            <person name="Ma J."/>
        </authorList>
    </citation>
    <scope>NUCLEOTIDE SEQUENCE [LARGE SCALE GENOMIC DNA]</scope>
    <source>
        <strain evidence="3">CCM 8933</strain>
    </source>
</reference>
<protein>
    <submittedName>
        <fullName evidence="2">Uncharacterized protein</fullName>
    </submittedName>
</protein>
<keyword evidence="1" id="KW-0812">Transmembrane</keyword>
<feature type="transmembrane region" description="Helical" evidence="1">
    <location>
        <begin position="12"/>
        <end position="33"/>
    </location>
</feature>
<evidence type="ECO:0000313" key="3">
    <source>
        <dbReference type="Proteomes" id="UP001596282"/>
    </source>
</evidence>
<dbReference type="RefSeq" id="WP_137627207.1">
    <property type="nucleotide sequence ID" value="NZ_BJDJ01000001.1"/>
</dbReference>
<organism evidence="2 3">
    <name type="scientific">Lactiplantibacillus daowaiensis</name>
    <dbReference type="NCBI Taxonomy" id="2559918"/>
    <lineage>
        <taxon>Bacteria</taxon>
        <taxon>Bacillati</taxon>
        <taxon>Bacillota</taxon>
        <taxon>Bacilli</taxon>
        <taxon>Lactobacillales</taxon>
        <taxon>Lactobacillaceae</taxon>
        <taxon>Lactiplantibacillus</taxon>
    </lineage>
</organism>
<keyword evidence="1" id="KW-0472">Membrane</keyword>
<sequence length="78" mass="9149">MKRWHQAWLDVWNSVEILTVIMIPVLFGIKGLIDVNLNGQYDFMNYLLLFGGSVLGAFVFFGLLECIDQFSSFWHNRY</sequence>
<evidence type="ECO:0000256" key="1">
    <source>
        <dbReference type="SAM" id="Phobius"/>
    </source>
</evidence>
<keyword evidence="1" id="KW-1133">Transmembrane helix</keyword>